<dbReference type="EC" id="3.2.2.23" evidence="15"/>
<dbReference type="NCBIfam" id="NF002211">
    <property type="entry name" value="PRK01103.1"/>
    <property type="match status" value="1"/>
</dbReference>
<evidence type="ECO:0000256" key="13">
    <source>
        <dbReference type="ARBA" id="ARBA00023295"/>
    </source>
</evidence>
<dbReference type="InterPro" id="IPR000214">
    <property type="entry name" value="Znf_DNA_glyclase/AP_lyase"/>
</dbReference>
<dbReference type="OrthoDB" id="9800855at2"/>
<keyword evidence="8 15" id="KW-0862">Zinc</keyword>
<dbReference type="Gene3D" id="1.10.8.50">
    <property type="match status" value="1"/>
</dbReference>
<dbReference type="SMART" id="SM00898">
    <property type="entry name" value="Fapy_DNA_glyco"/>
    <property type="match status" value="1"/>
</dbReference>
<comment type="subunit">
    <text evidence="3 15">Monomer.</text>
</comment>
<dbReference type="PROSITE" id="PS51066">
    <property type="entry name" value="ZF_FPG_2"/>
    <property type="match status" value="1"/>
</dbReference>
<evidence type="ECO:0000256" key="14">
    <source>
        <dbReference type="ARBA" id="ARBA00044632"/>
    </source>
</evidence>
<evidence type="ECO:0000256" key="9">
    <source>
        <dbReference type="ARBA" id="ARBA00023125"/>
    </source>
</evidence>
<dbReference type="CDD" id="cd08966">
    <property type="entry name" value="EcFpg-like_N"/>
    <property type="match status" value="1"/>
</dbReference>
<keyword evidence="9 15" id="KW-0238">DNA-binding</keyword>
<dbReference type="Pfam" id="PF06827">
    <property type="entry name" value="zf-FPG_IleRS"/>
    <property type="match status" value="1"/>
</dbReference>
<dbReference type="InterPro" id="IPR012319">
    <property type="entry name" value="FPG_cat"/>
</dbReference>
<dbReference type="InterPro" id="IPR010663">
    <property type="entry name" value="Znf_FPG/IleRS"/>
</dbReference>
<evidence type="ECO:0000256" key="10">
    <source>
        <dbReference type="ARBA" id="ARBA00023204"/>
    </source>
</evidence>
<dbReference type="SUPFAM" id="SSF81624">
    <property type="entry name" value="N-terminal domain of MutM-like DNA repair proteins"/>
    <property type="match status" value="1"/>
</dbReference>
<organism evidence="18 19">
    <name type="scientific">Convivina intestini</name>
    <dbReference type="NCBI Taxonomy" id="1505726"/>
    <lineage>
        <taxon>Bacteria</taxon>
        <taxon>Bacillati</taxon>
        <taxon>Bacillota</taxon>
        <taxon>Bacilli</taxon>
        <taxon>Lactobacillales</taxon>
        <taxon>Lactobacillaceae</taxon>
        <taxon>Convivina</taxon>
    </lineage>
</organism>
<feature type="domain" description="Formamidopyrimidine-DNA glycosylase catalytic" evidence="17">
    <location>
        <begin position="2"/>
        <end position="114"/>
    </location>
</feature>
<feature type="binding site" evidence="15">
    <location>
        <position position="92"/>
    </location>
    <ligand>
        <name>DNA</name>
        <dbReference type="ChEBI" id="CHEBI:16991"/>
    </ligand>
</feature>
<comment type="similarity">
    <text evidence="2 15">Belongs to the FPG family.</text>
</comment>
<feature type="active site" description="Proton donor; for beta-elimination activity" evidence="15">
    <location>
        <position position="58"/>
    </location>
</feature>
<accession>A0A2U1DCU7</accession>
<evidence type="ECO:0000256" key="6">
    <source>
        <dbReference type="ARBA" id="ARBA00022771"/>
    </source>
</evidence>
<dbReference type="PROSITE" id="PS51068">
    <property type="entry name" value="FPG_CAT"/>
    <property type="match status" value="1"/>
</dbReference>
<dbReference type="Proteomes" id="UP000245433">
    <property type="component" value="Unassembled WGS sequence"/>
</dbReference>
<dbReference type="GO" id="GO:0003690">
    <property type="term" value="F:double-stranded DNA binding"/>
    <property type="evidence" value="ECO:0007669"/>
    <property type="project" value="UniProtKB-ARBA"/>
</dbReference>
<keyword evidence="12 15" id="KW-0511">Multifunctional enzyme</keyword>
<comment type="caution">
    <text evidence="18">The sequence shown here is derived from an EMBL/GenBank/DDBJ whole genome shotgun (WGS) entry which is preliminary data.</text>
</comment>
<dbReference type="HAMAP" id="MF_00103">
    <property type="entry name" value="Fapy_DNA_glycosyl"/>
    <property type="match status" value="1"/>
</dbReference>
<dbReference type="SMART" id="SM01232">
    <property type="entry name" value="H2TH"/>
    <property type="match status" value="1"/>
</dbReference>
<keyword evidence="11 15" id="KW-0456">Lyase</keyword>
<dbReference type="GO" id="GO:0034039">
    <property type="term" value="F:8-oxo-7,8-dihydroguanine DNA N-glycosylase activity"/>
    <property type="evidence" value="ECO:0007669"/>
    <property type="project" value="TreeGrafter"/>
</dbReference>
<keyword evidence="19" id="KW-1185">Reference proteome</keyword>
<gene>
    <name evidence="15" type="primary">mutM</name>
    <name evidence="15" type="synonym">fpg</name>
    <name evidence="18" type="ORF">C7384_102213</name>
</gene>
<feature type="active site" description="Schiff-base intermediate with DNA" evidence="15">
    <location>
        <position position="2"/>
    </location>
</feature>
<keyword evidence="6 15" id="KW-0863">Zinc-finger</keyword>
<evidence type="ECO:0000256" key="8">
    <source>
        <dbReference type="ARBA" id="ARBA00022833"/>
    </source>
</evidence>
<keyword evidence="10 15" id="KW-0234">DNA repair</keyword>
<comment type="caution">
    <text evidence="15">Lacks conserved residue(s) required for the propagation of feature annotation.</text>
</comment>
<dbReference type="GO" id="GO:0003684">
    <property type="term" value="F:damaged DNA binding"/>
    <property type="evidence" value="ECO:0007669"/>
    <property type="project" value="InterPro"/>
</dbReference>
<evidence type="ECO:0000259" key="16">
    <source>
        <dbReference type="PROSITE" id="PS51066"/>
    </source>
</evidence>
<dbReference type="FunFam" id="1.10.8.50:FF:000003">
    <property type="entry name" value="Formamidopyrimidine-DNA glycosylase"/>
    <property type="match status" value="1"/>
</dbReference>
<keyword evidence="7 15" id="KW-0378">Hydrolase</keyword>
<evidence type="ECO:0000313" key="18">
    <source>
        <dbReference type="EMBL" id="PVY85392.1"/>
    </source>
</evidence>
<feature type="domain" description="FPG-type" evidence="16">
    <location>
        <begin position="240"/>
        <end position="274"/>
    </location>
</feature>
<evidence type="ECO:0000256" key="3">
    <source>
        <dbReference type="ARBA" id="ARBA00011245"/>
    </source>
</evidence>
<dbReference type="RefSeq" id="WP_089938022.1">
    <property type="nucleotide sequence ID" value="NZ_CAKOEX010000002.1"/>
</dbReference>
<evidence type="ECO:0000313" key="19">
    <source>
        <dbReference type="Proteomes" id="UP000245433"/>
    </source>
</evidence>
<comment type="catalytic activity">
    <reaction evidence="14 15">
        <text>2'-deoxyribonucleotide-(2'-deoxyribose 5'-phosphate)-2'-deoxyribonucleotide-DNA = a 3'-end 2'-deoxyribonucleotide-(2,3-dehydro-2,3-deoxyribose 5'-phosphate)-DNA + a 5'-end 5'-phospho-2'-deoxyribonucleoside-DNA + H(+)</text>
        <dbReference type="Rhea" id="RHEA:66592"/>
        <dbReference type="Rhea" id="RHEA-COMP:13180"/>
        <dbReference type="Rhea" id="RHEA-COMP:16897"/>
        <dbReference type="Rhea" id="RHEA-COMP:17067"/>
        <dbReference type="ChEBI" id="CHEBI:15378"/>
        <dbReference type="ChEBI" id="CHEBI:136412"/>
        <dbReference type="ChEBI" id="CHEBI:157695"/>
        <dbReference type="ChEBI" id="CHEBI:167181"/>
        <dbReference type="EC" id="4.2.99.18"/>
    </reaction>
</comment>
<evidence type="ECO:0000256" key="2">
    <source>
        <dbReference type="ARBA" id="ARBA00009409"/>
    </source>
</evidence>
<dbReference type="NCBIfam" id="TIGR00577">
    <property type="entry name" value="fpg"/>
    <property type="match status" value="1"/>
</dbReference>
<feature type="binding site" evidence="15">
    <location>
        <position position="111"/>
    </location>
    <ligand>
        <name>DNA</name>
        <dbReference type="ChEBI" id="CHEBI:16991"/>
    </ligand>
</feature>
<evidence type="ECO:0000256" key="1">
    <source>
        <dbReference type="ARBA" id="ARBA00001668"/>
    </source>
</evidence>
<keyword evidence="4 15" id="KW-0479">Metal-binding</keyword>
<dbReference type="InterPro" id="IPR035937">
    <property type="entry name" value="FPG_N"/>
</dbReference>
<evidence type="ECO:0000256" key="15">
    <source>
        <dbReference type="HAMAP-Rule" id="MF_00103"/>
    </source>
</evidence>
<protein>
    <recommendedName>
        <fullName evidence="15">Formamidopyrimidine-DNA glycosylase</fullName>
        <shortName evidence="15">Fapy-DNA glycosylase</shortName>
        <ecNumber evidence="15">3.2.2.23</ecNumber>
    </recommendedName>
    <alternativeName>
        <fullName evidence="15">DNA-(apurinic or apyrimidinic site) lyase MutM</fullName>
        <shortName evidence="15">AP lyase MutM</shortName>
        <ecNumber evidence="15">4.2.99.18</ecNumber>
    </alternativeName>
</protein>
<keyword evidence="5 15" id="KW-0227">DNA damage</keyword>
<evidence type="ECO:0000256" key="5">
    <source>
        <dbReference type="ARBA" id="ARBA00022763"/>
    </source>
</evidence>
<dbReference type="AlphaFoldDB" id="A0A2U1DCU7"/>
<evidence type="ECO:0000256" key="7">
    <source>
        <dbReference type="ARBA" id="ARBA00022801"/>
    </source>
</evidence>
<keyword evidence="13 15" id="KW-0326">Glycosidase</keyword>
<dbReference type="SUPFAM" id="SSF46946">
    <property type="entry name" value="S13-like H2TH domain"/>
    <property type="match status" value="1"/>
</dbReference>
<dbReference type="PROSITE" id="PS01242">
    <property type="entry name" value="ZF_FPG_1"/>
    <property type="match status" value="1"/>
</dbReference>
<dbReference type="GO" id="GO:0008270">
    <property type="term" value="F:zinc ion binding"/>
    <property type="evidence" value="ECO:0007669"/>
    <property type="project" value="UniProtKB-UniRule"/>
</dbReference>
<dbReference type="PANTHER" id="PTHR22993:SF9">
    <property type="entry name" value="FORMAMIDOPYRIMIDINE-DNA GLYCOSYLASE"/>
    <property type="match status" value="1"/>
</dbReference>
<comment type="cofactor">
    <cofactor evidence="15">
        <name>Zn(2+)</name>
        <dbReference type="ChEBI" id="CHEBI:29105"/>
    </cofactor>
    <text evidence="15">Binds 1 zinc ion per subunit.</text>
</comment>
<dbReference type="PANTHER" id="PTHR22993">
    <property type="entry name" value="FORMAMIDOPYRIMIDINE-DNA GLYCOSYLASE"/>
    <property type="match status" value="1"/>
</dbReference>
<evidence type="ECO:0000259" key="17">
    <source>
        <dbReference type="PROSITE" id="PS51068"/>
    </source>
</evidence>
<dbReference type="EMBL" id="QEKT01000002">
    <property type="protein sequence ID" value="PVY85392.1"/>
    <property type="molecule type" value="Genomic_DNA"/>
</dbReference>
<dbReference type="SUPFAM" id="SSF57716">
    <property type="entry name" value="Glucocorticoid receptor-like (DNA-binding domain)"/>
    <property type="match status" value="1"/>
</dbReference>
<dbReference type="Pfam" id="PF01149">
    <property type="entry name" value="Fapy_DNA_glyco"/>
    <property type="match status" value="1"/>
</dbReference>
<reference evidence="18 19" key="1">
    <citation type="submission" date="2018-04" db="EMBL/GenBank/DDBJ databases">
        <title>Genomic Encyclopedia of Type Strains, Phase IV (KMG-IV): sequencing the most valuable type-strain genomes for metagenomic binning, comparative biology and taxonomic classification.</title>
        <authorList>
            <person name="Goeker M."/>
        </authorList>
    </citation>
    <scope>NUCLEOTIDE SEQUENCE [LARGE SCALE GENOMIC DNA]</scope>
    <source>
        <strain evidence="18 19">DSM 28795</strain>
    </source>
</reference>
<dbReference type="EC" id="4.2.99.18" evidence="15"/>
<dbReference type="InterPro" id="IPR010979">
    <property type="entry name" value="Ribosomal_uS13-like_H2TH"/>
</dbReference>
<sequence length="276" mass="31039">MPELPEVETVRAGLSALVQGATIQEVVVPYPKVITGDVDQFKAQVLGSTFERFDRRGKYLLFRLSNKHTIVSHLRMEGQYSVEPIEAKPHKHTEIIFKLTDDRALMYNDTRRFGRLQLVETGQEGQAVDGLGKLGPEPTAADLKLDYMVKIFQKSHRMVKPFLLDQSKIAGLGNIYTDEVLWQSKIHPESLTDHLSPEQLATLRTNIIAEIKRAIAEHGTTVHSFSNIFGKVGEFQNKLEAYGRVGEPCHRCGTPMIKFKVAQRGTTICPVCQVKQ</sequence>
<dbReference type="GO" id="GO:0140078">
    <property type="term" value="F:class I DNA-(apurinic or apyrimidinic site) endonuclease activity"/>
    <property type="evidence" value="ECO:0007669"/>
    <property type="project" value="UniProtKB-EC"/>
</dbReference>
<evidence type="ECO:0000256" key="11">
    <source>
        <dbReference type="ARBA" id="ARBA00023239"/>
    </source>
</evidence>
<dbReference type="Gene3D" id="3.20.190.10">
    <property type="entry name" value="MutM-like, N-terminal"/>
    <property type="match status" value="1"/>
</dbReference>
<comment type="catalytic activity">
    <reaction evidence="1 15">
        <text>Hydrolysis of DNA containing ring-opened 7-methylguanine residues, releasing 2,6-diamino-4-hydroxy-5-(N-methyl)formamidopyrimidine.</text>
        <dbReference type="EC" id="3.2.2.23"/>
    </reaction>
</comment>
<dbReference type="InterPro" id="IPR020629">
    <property type="entry name" value="FPG_Glyclase"/>
</dbReference>
<dbReference type="Pfam" id="PF06831">
    <property type="entry name" value="H2TH"/>
    <property type="match status" value="1"/>
</dbReference>
<dbReference type="InterPro" id="IPR015886">
    <property type="entry name" value="H2TH_FPG"/>
</dbReference>
<dbReference type="GO" id="GO:0006284">
    <property type="term" value="P:base-excision repair"/>
    <property type="evidence" value="ECO:0007669"/>
    <property type="project" value="InterPro"/>
</dbReference>
<comment type="function">
    <text evidence="15">Involved in base excision repair of DNA damaged by oxidation or by mutagenic agents. Acts as DNA glycosylase that recognizes and removes damaged bases. Has a preference for oxidized purines, such as 7,8-dihydro-8-oxoguanine (8-oxoG). Has AP (apurinic/apyrimidinic) lyase activity and introduces nicks in the DNA strand. Cleaves the DNA backbone by beta-delta elimination to generate a single-strand break at the site of the removed base with both 3'- and 5'-phosphates.</text>
</comment>
<proteinExistence type="inferred from homology"/>
<evidence type="ECO:0000256" key="4">
    <source>
        <dbReference type="ARBA" id="ARBA00022723"/>
    </source>
</evidence>
<feature type="active site" description="Proton donor" evidence="15">
    <location>
        <position position="3"/>
    </location>
</feature>
<dbReference type="InterPro" id="IPR015887">
    <property type="entry name" value="DNA_glyclase_Znf_dom_DNA_BS"/>
</dbReference>
<name>A0A2U1DCU7_9LACO</name>
<feature type="active site" description="Proton donor; for delta-elimination activity" evidence="15">
    <location>
        <position position="264"/>
    </location>
</feature>
<evidence type="ECO:0000256" key="12">
    <source>
        <dbReference type="ARBA" id="ARBA00023268"/>
    </source>
</evidence>